<keyword evidence="2" id="KW-1185">Reference proteome</keyword>
<evidence type="ECO:0000313" key="1">
    <source>
        <dbReference type="EMBL" id="GIJ55580.1"/>
    </source>
</evidence>
<sequence>MATAAGLFVVAGTVGAAIWVLLGRRTDEPARPDTVPASEEQVNT</sequence>
<dbReference type="Proteomes" id="UP000612585">
    <property type="component" value="Unassembled WGS sequence"/>
</dbReference>
<accession>A0A8J3Z619</accession>
<comment type="caution">
    <text evidence="1">The sequence shown here is derived from an EMBL/GenBank/DDBJ whole genome shotgun (WGS) entry which is preliminary data.</text>
</comment>
<protein>
    <submittedName>
        <fullName evidence="1">Uncharacterized protein</fullName>
    </submittedName>
</protein>
<proteinExistence type="predicted"/>
<organism evidence="1 2">
    <name type="scientific">Virgisporangium aurantiacum</name>
    <dbReference type="NCBI Taxonomy" id="175570"/>
    <lineage>
        <taxon>Bacteria</taxon>
        <taxon>Bacillati</taxon>
        <taxon>Actinomycetota</taxon>
        <taxon>Actinomycetes</taxon>
        <taxon>Micromonosporales</taxon>
        <taxon>Micromonosporaceae</taxon>
        <taxon>Virgisporangium</taxon>
    </lineage>
</organism>
<dbReference type="AlphaFoldDB" id="A0A8J3Z619"/>
<name>A0A8J3Z619_9ACTN</name>
<dbReference type="EMBL" id="BOPG01000019">
    <property type="protein sequence ID" value="GIJ55580.1"/>
    <property type="molecule type" value="Genomic_DNA"/>
</dbReference>
<reference evidence="1" key="1">
    <citation type="submission" date="2021-01" db="EMBL/GenBank/DDBJ databases">
        <title>Whole genome shotgun sequence of Virgisporangium aurantiacum NBRC 16421.</title>
        <authorList>
            <person name="Komaki H."/>
            <person name="Tamura T."/>
        </authorList>
    </citation>
    <scope>NUCLEOTIDE SEQUENCE</scope>
    <source>
        <strain evidence="1">NBRC 16421</strain>
    </source>
</reference>
<gene>
    <name evidence="1" type="ORF">Vau01_030960</name>
</gene>
<dbReference type="RefSeq" id="WP_275423942.1">
    <property type="nucleotide sequence ID" value="NZ_BOPG01000019.1"/>
</dbReference>
<evidence type="ECO:0000313" key="2">
    <source>
        <dbReference type="Proteomes" id="UP000612585"/>
    </source>
</evidence>